<proteinExistence type="predicted"/>
<sequence>MIKFVINSNLLSKNVHKSNLYIFLRRLQFSTKSAAATTPMIEKYINGTNETNLFKTPVTIKTKNDDLIKLDAIFQDTKPEGSSLGTVVNSHGAPGSHKDFKYINPKLEENGVRIVGVNFPGCGYTKYDERLQNDNYERIQFVQQIIDALNLNKKLVFIGHSRGSENSLKIAANNPEKSAGIISVNPIGIRRHRGAIPILFDILAFLWRIQWLRWFSNWLMYQIYNKFARFKVNNGEVCGVAMNLMASLEYSDAIPYIEKFNQSNAKAILLYAGKDWLIEPSVSREFRSCFKDNIEIISKHRGDDSETTENVVQELKNGRKCIGIFCQRDGHFLQKDRADLIAEAVLTILKSYPDNSRQSA</sequence>
<organism evidence="1 2">
    <name type="scientific">Panagrolaimus sp. PS1159</name>
    <dbReference type="NCBI Taxonomy" id="55785"/>
    <lineage>
        <taxon>Eukaryota</taxon>
        <taxon>Metazoa</taxon>
        <taxon>Ecdysozoa</taxon>
        <taxon>Nematoda</taxon>
        <taxon>Chromadorea</taxon>
        <taxon>Rhabditida</taxon>
        <taxon>Tylenchina</taxon>
        <taxon>Panagrolaimomorpha</taxon>
        <taxon>Panagrolaimoidea</taxon>
        <taxon>Panagrolaimidae</taxon>
        <taxon>Panagrolaimus</taxon>
    </lineage>
</organism>
<reference evidence="2" key="1">
    <citation type="submission" date="2022-11" db="UniProtKB">
        <authorList>
            <consortium name="WormBaseParasite"/>
        </authorList>
    </citation>
    <scope>IDENTIFICATION</scope>
</reference>
<name>A0AC35GR12_9BILA</name>
<evidence type="ECO:0000313" key="2">
    <source>
        <dbReference type="WBParaSite" id="PS1159_v2.g7904.t1"/>
    </source>
</evidence>
<dbReference type="WBParaSite" id="PS1159_v2.g7904.t1">
    <property type="protein sequence ID" value="PS1159_v2.g7904.t1"/>
    <property type="gene ID" value="PS1159_v2.g7904"/>
</dbReference>
<dbReference type="Proteomes" id="UP000887580">
    <property type="component" value="Unplaced"/>
</dbReference>
<protein>
    <submittedName>
        <fullName evidence="2">Serine aminopeptidase S33 domain-containing protein</fullName>
    </submittedName>
</protein>
<evidence type="ECO:0000313" key="1">
    <source>
        <dbReference type="Proteomes" id="UP000887580"/>
    </source>
</evidence>
<accession>A0AC35GR12</accession>